<gene>
    <name evidence="1" type="ORF">ND855_01685</name>
</gene>
<evidence type="ECO:0000313" key="1">
    <source>
        <dbReference type="EMBL" id="MCW7502818.1"/>
    </source>
</evidence>
<comment type="caution">
    <text evidence="1">The sequence shown here is derived from an EMBL/GenBank/DDBJ whole genome shotgun (WGS) entry which is preliminary data.</text>
</comment>
<protein>
    <recommendedName>
        <fullName evidence="3">Carboxypeptidase regulatory-like domain-containing protein</fullName>
    </recommendedName>
</protein>
<evidence type="ECO:0008006" key="3">
    <source>
        <dbReference type="Google" id="ProtNLM"/>
    </source>
</evidence>
<organism evidence="1 2">
    <name type="scientific">Leptospira paudalimensis</name>
    <dbReference type="NCBI Taxonomy" id="2950024"/>
    <lineage>
        <taxon>Bacteria</taxon>
        <taxon>Pseudomonadati</taxon>
        <taxon>Spirochaetota</taxon>
        <taxon>Spirochaetia</taxon>
        <taxon>Leptospirales</taxon>
        <taxon>Leptospiraceae</taxon>
        <taxon>Leptospira</taxon>
    </lineage>
</organism>
<name>A0ABT3M347_9LEPT</name>
<sequence>MKTRIPTILIYLSCFTFSNCYFNPIVNSILAPPETKDNNAFLGLLGMNGQTGLITGQIRNEFGVAVAGLSLNPSNPSLQSKANIPMYTTDSGGRFYIPYFAGRIVLNVVQNEVPYFTLTLNVSSPNTITAEVSNTSLAIEISNLKLISATSPTDFFELIGLYYIDGEMNEVSLDKQNYYSTLGSIVLKFNMAPANVESNNLTFIQNAIQISPSPSVGYQALGIVDNKMSFVGAEGFTMNTGYNFQVTNAIQSSTGISLTPRKVQFCYEPSIPCSF</sequence>
<dbReference type="Proteomes" id="UP001208794">
    <property type="component" value="Unassembled WGS sequence"/>
</dbReference>
<accession>A0ABT3M347</accession>
<proteinExistence type="predicted"/>
<dbReference type="EMBL" id="JAMQPR010000001">
    <property type="protein sequence ID" value="MCW7502818.1"/>
    <property type="molecule type" value="Genomic_DNA"/>
</dbReference>
<dbReference type="RefSeq" id="WP_265356901.1">
    <property type="nucleotide sequence ID" value="NZ_JAMQPR010000001.1"/>
</dbReference>
<keyword evidence="2" id="KW-1185">Reference proteome</keyword>
<evidence type="ECO:0000313" key="2">
    <source>
        <dbReference type="Proteomes" id="UP001208794"/>
    </source>
</evidence>
<reference evidence="1 2" key="1">
    <citation type="submission" date="2022-06" db="EMBL/GenBank/DDBJ databases">
        <title>Leptospira isolates from biofilms formed at urban environments.</title>
        <authorList>
            <person name="Ribeiro P.S."/>
            <person name="Sousa T."/>
            <person name="Carvalho N."/>
            <person name="Aburjaile F."/>
            <person name="Neves F."/>
            <person name="Oliveira D."/>
            <person name="Blanco L."/>
            <person name="Lima J."/>
            <person name="Costa F."/>
            <person name="Brenig B."/>
            <person name="Soares S."/>
            <person name="Ramos R."/>
            <person name="Goes-Neto A."/>
            <person name="Matiuzzi M."/>
            <person name="Azevedo V."/>
            <person name="Ristow P."/>
        </authorList>
    </citation>
    <scope>NUCLEOTIDE SEQUENCE [LARGE SCALE GENOMIC DNA]</scope>
    <source>
        <strain evidence="1 2">VSF14</strain>
    </source>
</reference>